<dbReference type="AlphaFoldDB" id="A0AAE3G520"/>
<feature type="chain" id="PRO_5042056645" description="DUF1883 domain-containing protein" evidence="1">
    <location>
        <begin position="23"/>
        <end position="299"/>
    </location>
</feature>
<accession>A0AAE3G520</accession>
<name>A0AAE3G520_9GAMM</name>
<evidence type="ECO:0000313" key="2">
    <source>
        <dbReference type="EMBL" id="MCP1675976.1"/>
    </source>
</evidence>
<gene>
    <name evidence="2" type="ORF">J2T57_003131</name>
</gene>
<evidence type="ECO:0000313" key="3">
    <source>
        <dbReference type="Proteomes" id="UP001205843"/>
    </source>
</evidence>
<dbReference type="EMBL" id="JALJXV010000007">
    <property type="protein sequence ID" value="MCP1675976.1"/>
    <property type="molecule type" value="Genomic_DNA"/>
</dbReference>
<dbReference type="Gene3D" id="2.60.120.380">
    <property type="match status" value="1"/>
</dbReference>
<evidence type="ECO:0008006" key="4">
    <source>
        <dbReference type="Google" id="ProtNLM"/>
    </source>
</evidence>
<dbReference type="Proteomes" id="UP001205843">
    <property type="component" value="Unassembled WGS sequence"/>
</dbReference>
<proteinExistence type="predicted"/>
<feature type="signal peptide" evidence="1">
    <location>
        <begin position="1"/>
        <end position="22"/>
    </location>
</feature>
<protein>
    <recommendedName>
        <fullName evidence="4">DUF1883 domain-containing protein</fullName>
    </recommendedName>
</protein>
<sequence>MMNNTFGMQLVGLSLIAMVALTACNDGGRSHKKSPPPSIASISASVLQDHWKGYVAEVPPNTEQLIVELHNLSQDADLYIQGPRRREYCESFRSGTRPDVCIFDFPSAGYWSIEVAGWDPGRTYYTLTAILEPPWKPVHLSFADQGLVALSMDDPLRTLEGDLDRAEALLPVIDALAAASRDGASGSFDVLGQADEPGHAELTPAERQGTHIKAAVTLGDKRVYLRTRAEHPLLHENDAQLPTAGIMVLRVDQRELELRFGADTGTGAALQIIAEPGPRVREVPLATEGTSTITLQPTD</sequence>
<evidence type="ECO:0000256" key="1">
    <source>
        <dbReference type="SAM" id="SignalP"/>
    </source>
</evidence>
<keyword evidence="1" id="KW-0732">Signal</keyword>
<organism evidence="2 3">
    <name type="scientific">Natronocella acetinitrilica</name>
    <dbReference type="NCBI Taxonomy" id="414046"/>
    <lineage>
        <taxon>Bacteria</taxon>
        <taxon>Pseudomonadati</taxon>
        <taxon>Pseudomonadota</taxon>
        <taxon>Gammaproteobacteria</taxon>
        <taxon>Chromatiales</taxon>
        <taxon>Ectothiorhodospiraceae</taxon>
        <taxon>Natronocella</taxon>
    </lineage>
</organism>
<keyword evidence="3" id="KW-1185">Reference proteome</keyword>
<reference evidence="2" key="1">
    <citation type="submission" date="2022-03" db="EMBL/GenBank/DDBJ databases">
        <title>Genomic Encyclopedia of Type Strains, Phase III (KMG-III): the genomes of soil and plant-associated and newly described type strains.</title>
        <authorList>
            <person name="Whitman W."/>
        </authorList>
    </citation>
    <scope>NUCLEOTIDE SEQUENCE</scope>
    <source>
        <strain evidence="2">ANL 6-2</strain>
    </source>
</reference>
<dbReference type="RefSeq" id="WP_253480381.1">
    <property type="nucleotide sequence ID" value="NZ_JALJXV010000007.1"/>
</dbReference>
<comment type="caution">
    <text evidence="2">The sequence shown here is derived from an EMBL/GenBank/DDBJ whole genome shotgun (WGS) entry which is preliminary data.</text>
</comment>